<sequence>MNAFKKRRSRFRQAVNPPDPRTPGKKRKVVVEPAVIEDIDAAALAIARSISAKNVQSLVNDTAPLRCTWVTGMQDNNVPMIPETFMKKFPCFVADASLLHEDYKCNMRDIRDYPVVDFAAAFKKVLPAIYQLAEIRKLIPANTPRPTQPDEEAWLGCKLLINLVLKYCKRNTLCKPERLFAEGWDSTYINALHQIRRDIKQSAPMIFIITDFPAHTRTYLVATDDFALKVKGTFLDSLQCLMELHYVFDLAYAKELKPFFLLLELIADLDVNKSYTSLMDLYYDLKNLEGLFSLAIFFEYFYPVLQIPPMKTLLHQVNLH</sequence>
<evidence type="ECO:0000313" key="2">
    <source>
        <dbReference type="Proteomes" id="UP000887577"/>
    </source>
</evidence>
<feature type="compositionally biased region" description="Basic residues" evidence="1">
    <location>
        <begin position="1"/>
        <end position="11"/>
    </location>
</feature>
<reference evidence="3" key="1">
    <citation type="submission" date="2022-11" db="UniProtKB">
        <authorList>
            <consortium name="WormBaseParasite"/>
        </authorList>
    </citation>
    <scope>IDENTIFICATION</scope>
</reference>
<organism evidence="2 3">
    <name type="scientific">Panagrolaimus superbus</name>
    <dbReference type="NCBI Taxonomy" id="310955"/>
    <lineage>
        <taxon>Eukaryota</taxon>
        <taxon>Metazoa</taxon>
        <taxon>Ecdysozoa</taxon>
        <taxon>Nematoda</taxon>
        <taxon>Chromadorea</taxon>
        <taxon>Rhabditida</taxon>
        <taxon>Tylenchina</taxon>
        <taxon>Panagrolaimomorpha</taxon>
        <taxon>Panagrolaimoidea</taxon>
        <taxon>Panagrolaimidae</taxon>
        <taxon>Panagrolaimus</taxon>
    </lineage>
</organism>
<keyword evidence="2" id="KW-1185">Reference proteome</keyword>
<evidence type="ECO:0000313" key="3">
    <source>
        <dbReference type="WBParaSite" id="PSU_v2.g15588.t1"/>
    </source>
</evidence>
<accession>A0A914Y5W3</accession>
<dbReference type="AlphaFoldDB" id="A0A914Y5W3"/>
<dbReference type="WBParaSite" id="PSU_v2.g15588.t1">
    <property type="protein sequence ID" value="PSU_v2.g15588.t1"/>
    <property type="gene ID" value="PSU_v2.g15588"/>
</dbReference>
<name>A0A914Y5W3_9BILA</name>
<proteinExistence type="predicted"/>
<feature type="region of interest" description="Disordered" evidence="1">
    <location>
        <begin position="1"/>
        <end position="27"/>
    </location>
</feature>
<dbReference type="Proteomes" id="UP000887577">
    <property type="component" value="Unplaced"/>
</dbReference>
<evidence type="ECO:0000256" key="1">
    <source>
        <dbReference type="SAM" id="MobiDB-lite"/>
    </source>
</evidence>
<protein>
    <submittedName>
        <fullName evidence="3">Uncharacterized protein</fullName>
    </submittedName>
</protein>